<dbReference type="EMBL" id="JBIRYI010000003">
    <property type="protein sequence ID" value="MFI2486417.1"/>
    <property type="molecule type" value="Genomic_DNA"/>
</dbReference>
<dbReference type="GO" id="GO:0016301">
    <property type="term" value="F:kinase activity"/>
    <property type="evidence" value="ECO:0007669"/>
    <property type="project" value="UniProtKB-KW"/>
</dbReference>
<accession>A0ABW7XFZ0</accession>
<gene>
    <name evidence="2" type="ORF">ACH47X_05875</name>
</gene>
<evidence type="ECO:0000313" key="2">
    <source>
        <dbReference type="EMBL" id="MFI2486417.1"/>
    </source>
</evidence>
<sequence>MAKDPARKAGRWTTPADEALRWVRGTDLTTLDPAGTPGWTGTRADGEKEMTDRGDELADLQERLFAHGRTGGDRSVLLVLQGLDTSGKGGIVRHVVGMVDPQGVMHRGFGVPTQEERERGYLWRIRNALPRPGYVGVFDRSHHEQVLVVRVDKLEPEETWRRHYGELNEFEAEVASSGTEIVKVALMVSSDEQKKRLAKRLDRPDKHWKYNPSDIDVRLKLPEYLAAYQEMLDRTSTDVAPWYVVPADRKWYSRLAVTELLAGALRSLDLGWPPADFDVAAEKARLAAT</sequence>
<dbReference type="NCBIfam" id="TIGR03709">
    <property type="entry name" value="PPK2_rel_1"/>
    <property type="match status" value="1"/>
</dbReference>
<keyword evidence="2" id="KW-0808">Transferase</keyword>
<evidence type="ECO:0000313" key="3">
    <source>
        <dbReference type="Proteomes" id="UP001611580"/>
    </source>
</evidence>
<dbReference type="InterPro" id="IPR022300">
    <property type="entry name" value="PPK2-rel_1"/>
</dbReference>
<dbReference type="PANTHER" id="PTHR34383">
    <property type="entry name" value="POLYPHOSPHATE:AMP PHOSPHOTRANSFERASE-RELATED"/>
    <property type="match status" value="1"/>
</dbReference>
<dbReference type="SUPFAM" id="SSF52540">
    <property type="entry name" value="P-loop containing nucleoside triphosphate hydrolases"/>
    <property type="match status" value="1"/>
</dbReference>
<dbReference type="InterPro" id="IPR022488">
    <property type="entry name" value="PPK2-related"/>
</dbReference>
<dbReference type="Pfam" id="PF03976">
    <property type="entry name" value="PPK2"/>
    <property type="match status" value="1"/>
</dbReference>
<name>A0ABW7XFZ0_9MICO</name>
<dbReference type="InterPro" id="IPR027417">
    <property type="entry name" value="P-loop_NTPase"/>
</dbReference>
<keyword evidence="3" id="KW-1185">Reference proteome</keyword>
<dbReference type="Proteomes" id="UP001611580">
    <property type="component" value="Unassembled WGS sequence"/>
</dbReference>
<comment type="caution">
    <text evidence="2">The sequence shown here is derived from an EMBL/GenBank/DDBJ whole genome shotgun (WGS) entry which is preliminary data.</text>
</comment>
<organism evidence="2 3">
    <name type="scientific">Promicromonospora kroppenstedtii</name>
    <dbReference type="NCBI Taxonomy" id="440482"/>
    <lineage>
        <taxon>Bacteria</taxon>
        <taxon>Bacillati</taxon>
        <taxon>Actinomycetota</taxon>
        <taxon>Actinomycetes</taxon>
        <taxon>Micrococcales</taxon>
        <taxon>Promicromonosporaceae</taxon>
        <taxon>Promicromonospora</taxon>
    </lineage>
</organism>
<dbReference type="Gene3D" id="3.40.50.300">
    <property type="entry name" value="P-loop containing nucleotide triphosphate hydrolases"/>
    <property type="match status" value="1"/>
</dbReference>
<dbReference type="PANTHER" id="PTHR34383:SF3">
    <property type="entry name" value="POLYPHOSPHATE:AMP PHOSPHOTRANSFERASE"/>
    <property type="match status" value="1"/>
</dbReference>
<proteinExistence type="predicted"/>
<protein>
    <submittedName>
        <fullName evidence="2">PPK2 family polyphosphate kinase</fullName>
    </submittedName>
</protein>
<dbReference type="RefSeq" id="WP_397402312.1">
    <property type="nucleotide sequence ID" value="NZ_JBIRYI010000003.1"/>
</dbReference>
<keyword evidence="2" id="KW-0418">Kinase</keyword>
<reference evidence="2 3" key="1">
    <citation type="submission" date="2024-10" db="EMBL/GenBank/DDBJ databases">
        <title>The Natural Products Discovery Center: Release of the First 8490 Sequenced Strains for Exploring Actinobacteria Biosynthetic Diversity.</title>
        <authorList>
            <person name="Kalkreuter E."/>
            <person name="Kautsar S.A."/>
            <person name="Yang D."/>
            <person name="Bader C.D."/>
            <person name="Teijaro C.N."/>
            <person name="Fluegel L."/>
            <person name="Davis C.M."/>
            <person name="Simpson J.R."/>
            <person name="Lauterbach L."/>
            <person name="Steele A.D."/>
            <person name="Gui C."/>
            <person name="Meng S."/>
            <person name="Li G."/>
            <person name="Viehrig K."/>
            <person name="Ye F."/>
            <person name="Su P."/>
            <person name="Kiefer A.F."/>
            <person name="Nichols A."/>
            <person name="Cepeda A.J."/>
            <person name="Yan W."/>
            <person name="Fan B."/>
            <person name="Jiang Y."/>
            <person name="Adhikari A."/>
            <person name="Zheng C.-J."/>
            <person name="Schuster L."/>
            <person name="Cowan T.M."/>
            <person name="Smanski M.J."/>
            <person name="Chevrette M.G."/>
            <person name="De Carvalho L.P.S."/>
            <person name="Shen B."/>
        </authorList>
    </citation>
    <scope>NUCLEOTIDE SEQUENCE [LARGE SCALE GENOMIC DNA]</scope>
    <source>
        <strain evidence="2 3">NPDC019481</strain>
    </source>
</reference>
<evidence type="ECO:0000259" key="1">
    <source>
        <dbReference type="Pfam" id="PF03976"/>
    </source>
</evidence>
<feature type="domain" description="Polyphosphate kinase-2-related" evidence="1">
    <location>
        <begin position="44"/>
        <end position="265"/>
    </location>
</feature>